<dbReference type="GO" id="GO:0061630">
    <property type="term" value="F:ubiquitin protein ligase activity"/>
    <property type="evidence" value="ECO:0007669"/>
    <property type="project" value="UniProtKB-EC"/>
</dbReference>
<keyword evidence="5" id="KW-0808">Transferase</keyword>
<organism evidence="11 12">
    <name type="scientific">Acacia crassicarpa</name>
    <name type="common">northern wattle</name>
    <dbReference type="NCBI Taxonomy" id="499986"/>
    <lineage>
        <taxon>Eukaryota</taxon>
        <taxon>Viridiplantae</taxon>
        <taxon>Streptophyta</taxon>
        <taxon>Embryophyta</taxon>
        <taxon>Tracheophyta</taxon>
        <taxon>Spermatophyta</taxon>
        <taxon>Magnoliopsida</taxon>
        <taxon>eudicotyledons</taxon>
        <taxon>Gunneridae</taxon>
        <taxon>Pentapetalae</taxon>
        <taxon>rosids</taxon>
        <taxon>fabids</taxon>
        <taxon>Fabales</taxon>
        <taxon>Fabaceae</taxon>
        <taxon>Caesalpinioideae</taxon>
        <taxon>mimosoid clade</taxon>
        <taxon>Acacieae</taxon>
        <taxon>Acacia</taxon>
    </lineage>
</organism>
<evidence type="ECO:0000256" key="2">
    <source>
        <dbReference type="ARBA" id="ARBA00003861"/>
    </source>
</evidence>
<dbReference type="Pfam" id="PF07714">
    <property type="entry name" value="PK_Tyr_Ser-Thr"/>
    <property type="match status" value="1"/>
</dbReference>
<dbReference type="InterPro" id="IPR051348">
    <property type="entry name" value="U-box_ubiquitin_ligases"/>
</dbReference>
<dbReference type="InterPro" id="IPR001245">
    <property type="entry name" value="Ser-Thr/Tyr_kinase_cat_dom"/>
</dbReference>
<dbReference type="InterPro" id="IPR013083">
    <property type="entry name" value="Znf_RING/FYVE/PHD"/>
</dbReference>
<protein>
    <recommendedName>
        <fullName evidence="4">RING-type E3 ubiquitin transferase</fullName>
        <ecNumber evidence="4">2.3.2.27</ecNumber>
    </recommendedName>
</protein>
<dbReference type="InterPro" id="IPR003613">
    <property type="entry name" value="Ubox_domain"/>
</dbReference>
<dbReference type="GO" id="GO:0016567">
    <property type="term" value="P:protein ubiquitination"/>
    <property type="evidence" value="ECO:0007669"/>
    <property type="project" value="InterPro"/>
</dbReference>
<dbReference type="InterPro" id="IPR011009">
    <property type="entry name" value="Kinase-like_dom_sf"/>
</dbReference>
<name>A0AAE1J7K8_9FABA</name>
<comment type="pathway">
    <text evidence="3">Protein modification; protein ubiquitination.</text>
</comment>
<evidence type="ECO:0000256" key="8">
    <source>
        <dbReference type="SAM" id="MobiDB-lite"/>
    </source>
</evidence>
<dbReference type="InterPro" id="IPR000719">
    <property type="entry name" value="Prot_kinase_dom"/>
</dbReference>
<evidence type="ECO:0000259" key="10">
    <source>
        <dbReference type="PROSITE" id="PS51698"/>
    </source>
</evidence>
<dbReference type="PROSITE" id="PS50011">
    <property type="entry name" value="PROTEIN_KINASE_DOM"/>
    <property type="match status" value="1"/>
</dbReference>
<dbReference type="Gene3D" id="3.30.200.20">
    <property type="entry name" value="Phosphorylase Kinase, domain 1"/>
    <property type="match status" value="1"/>
</dbReference>
<dbReference type="SUPFAM" id="SSF57850">
    <property type="entry name" value="RING/U-box"/>
    <property type="match status" value="1"/>
</dbReference>
<accession>A0AAE1J7K8</accession>
<reference evidence="11" key="1">
    <citation type="submission" date="2023-10" db="EMBL/GenBank/DDBJ databases">
        <title>Chromosome-level genome of the transformable northern wattle, Acacia crassicarpa.</title>
        <authorList>
            <person name="Massaro I."/>
            <person name="Sinha N.R."/>
            <person name="Poethig S."/>
            <person name="Leichty A.R."/>
        </authorList>
    </citation>
    <scope>NUCLEOTIDE SEQUENCE</scope>
    <source>
        <strain evidence="11">Acra3RX</strain>
        <tissue evidence="11">Leaf</tissue>
    </source>
</reference>
<dbReference type="GO" id="GO:0005524">
    <property type="term" value="F:ATP binding"/>
    <property type="evidence" value="ECO:0007669"/>
    <property type="project" value="InterPro"/>
</dbReference>
<dbReference type="PANTHER" id="PTHR45647">
    <property type="entry name" value="OS02G0152300 PROTEIN"/>
    <property type="match status" value="1"/>
</dbReference>
<dbReference type="GO" id="GO:0004672">
    <property type="term" value="F:protein kinase activity"/>
    <property type="evidence" value="ECO:0007669"/>
    <property type="project" value="InterPro"/>
</dbReference>
<evidence type="ECO:0000256" key="3">
    <source>
        <dbReference type="ARBA" id="ARBA00004906"/>
    </source>
</evidence>
<dbReference type="SMART" id="SM00504">
    <property type="entry name" value="Ubox"/>
    <property type="match status" value="1"/>
</dbReference>
<evidence type="ECO:0000256" key="4">
    <source>
        <dbReference type="ARBA" id="ARBA00012483"/>
    </source>
</evidence>
<dbReference type="Pfam" id="PF04564">
    <property type="entry name" value="U-box"/>
    <property type="match status" value="1"/>
</dbReference>
<dbReference type="Proteomes" id="UP001293593">
    <property type="component" value="Unassembled WGS sequence"/>
</dbReference>
<dbReference type="EC" id="2.3.2.27" evidence="4"/>
<feature type="coiled-coil region" evidence="7">
    <location>
        <begin position="297"/>
        <end position="380"/>
    </location>
</feature>
<dbReference type="AlphaFoldDB" id="A0AAE1J7K8"/>
<evidence type="ECO:0000256" key="6">
    <source>
        <dbReference type="ARBA" id="ARBA00022786"/>
    </source>
</evidence>
<feature type="region of interest" description="Disordered" evidence="8">
    <location>
        <begin position="210"/>
        <end position="233"/>
    </location>
</feature>
<dbReference type="PROSITE" id="PS51698">
    <property type="entry name" value="U_BOX"/>
    <property type="match status" value="1"/>
</dbReference>
<comment type="catalytic activity">
    <reaction evidence="1">
        <text>S-ubiquitinyl-[E2 ubiquitin-conjugating enzyme]-L-cysteine + [acceptor protein]-L-lysine = [E2 ubiquitin-conjugating enzyme]-L-cysteine + N(6)-ubiquitinyl-[acceptor protein]-L-lysine.</text>
        <dbReference type="EC" id="2.3.2.27"/>
    </reaction>
</comment>
<proteinExistence type="predicted"/>
<dbReference type="EMBL" id="JAWXYG010000009">
    <property type="protein sequence ID" value="KAK4263084.1"/>
    <property type="molecule type" value="Genomic_DNA"/>
</dbReference>
<evidence type="ECO:0000313" key="11">
    <source>
        <dbReference type="EMBL" id="KAK4263084.1"/>
    </source>
</evidence>
<dbReference type="CDD" id="cd16655">
    <property type="entry name" value="RING-Ubox_WDSUB1-like"/>
    <property type="match status" value="1"/>
</dbReference>
<evidence type="ECO:0000313" key="12">
    <source>
        <dbReference type="Proteomes" id="UP001293593"/>
    </source>
</evidence>
<dbReference type="SUPFAM" id="SSF56112">
    <property type="entry name" value="Protein kinase-like (PK-like)"/>
    <property type="match status" value="1"/>
</dbReference>
<dbReference type="Gene3D" id="3.30.40.10">
    <property type="entry name" value="Zinc/RING finger domain, C3HC4 (zinc finger)"/>
    <property type="match status" value="1"/>
</dbReference>
<feature type="domain" description="U-box" evidence="10">
    <location>
        <begin position="733"/>
        <end position="807"/>
    </location>
</feature>
<comment type="caution">
    <text evidence="11">The sequence shown here is derived from an EMBL/GenBank/DDBJ whole genome shotgun (WGS) entry which is preliminary data.</text>
</comment>
<gene>
    <name evidence="11" type="ORF">QN277_028556</name>
</gene>
<evidence type="ECO:0000256" key="1">
    <source>
        <dbReference type="ARBA" id="ARBA00000900"/>
    </source>
</evidence>
<evidence type="ECO:0000256" key="7">
    <source>
        <dbReference type="SAM" id="Coils"/>
    </source>
</evidence>
<evidence type="ECO:0000256" key="5">
    <source>
        <dbReference type="ARBA" id="ARBA00022679"/>
    </source>
</evidence>
<keyword evidence="7" id="KW-0175">Coiled coil</keyword>
<keyword evidence="12" id="KW-1185">Reference proteome</keyword>
<dbReference type="PANTHER" id="PTHR45647:SF56">
    <property type="entry name" value="U-BOX DOMAIN-CONTAINING PROTEIN 50-RELATED"/>
    <property type="match status" value="1"/>
</dbReference>
<comment type="function">
    <text evidence="2">Functions as an E3 ubiquitin ligase.</text>
</comment>
<dbReference type="Gene3D" id="1.10.510.10">
    <property type="entry name" value="Transferase(Phosphotransferase) domain 1"/>
    <property type="match status" value="1"/>
</dbReference>
<feature type="domain" description="Protein kinase" evidence="9">
    <location>
        <begin position="476"/>
        <end position="739"/>
    </location>
</feature>
<keyword evidence="6" id="KW-0833">Ubl conjugation pathway</keyword>
<sequence>MEAPTTQTEKIYVAVSNDLQDGIKTLNWALHKWKSHPISFVILFVNHNTSKDHVHTPFGKLPAKSVNDEMLPAFRQQEQDKVDKLLSKYISFCDKVPAEILEVEKLDEPIQNRIVDMIIGLEITKLVIGFSVMKPSWKSRGAMSRLFYIHQHKPEFCELFILCGGKQVFMRGSNDEKILEDDYGVVVARIRDKKTFMDWLEKVFPERNSIDSPDSRISPRSAASTSLSASMASPGSLQNQWEVHQQEIETYFQDLCSSNMNFDEQIELEEQDSDVSRISEIQLDDVRQQNYSKLKRNEILKGKLEEARKMIQLKRKEAKDQSDRHAKAEWAICLSNTRAQELEGKINEEMNMKEELAKELEAEKETIYETRRDIEESRKRLSSLLELQLELSNKLQISTQAKSQAEIRLENAAYLRSAMLADIDQLRRQRDVLYRRIEFCKDKDAIGMAAKLTEPSLSFREYTTDEIRLATDNFSDLLRLRSGGADWTNVYRGKINHSTVAIKMLASTHDRSPQDLQAKVRLVGGIRHPHVVALVGFCPELKCIVLEYMNNGSLRDMLFSRRRNRALRWQDRIRIATEVCSGLGFLHSAQPRPFIHGHLTPSSILLDHNLVAKIKVFGWKEGSPESDVRAFGVLIMHLLTGRNWGGLVEEETMMGGSLLRVLDESAGSWPFNVAQNLADLAVKCMGFPNGPKPEEGLSIGNAMLELQEIRREANEEVARGDSCGGVDKEELMDVPNVFLCPILQEVMKNPHVAGDGFSYELKAIEEWVGSGHESSPMTNARLPHLVFTPNHSLRSLIQDWQTKTTSQISN</sequence>
<feature type="compositionally biased region" description="Low complexity" evidence="8">
    <location>
        <begin position="218"/>
        <end position="233"/>
    </location>
</feature>
<evidence type="ECO:0000259" key="9">
    <source>
        <dbReference type="PROSITE" id="PS50011"/>
    </source>
</evidence>